<dbReference type="GO" id="GO:0046872">
    <property type="term" value="F:metal ion binding"/>
    <property type="evidence" value="ECO:0007669"/>
    <property type="project" value="UniProtKB-KW"/>
</dbReference>
<dbReference type="PANTHER" id="PTHR22726:SF1">
    <property type="entry name" value="METALLOENDOPEPTIDASE OMA1, MITOCHONDRIAL"/>
    <property type="match status" value="1"/>
</dbReference>
<keyword evidence="1 6" id="KW-0645">Protease</keyword>
<dbReference type="PANTHER" id="PTHR22726">
    <property type="entry name" value="METALLOENDOPEPTIDASE OMA1"/>
    <property type="match status" value="1"/>
</dbReference>
<name>A0A1G1KU01_9BACT</name>
<organism evidence="8 9">
    <name type="scientific">Candidatus Danuiimicrobium aquiferis</name>
    <dbReference type="NCBI Taxonomy" id="1801832"/>
    <lineage>
        <taxon>Bacteria</taxon>
        <taxon>Pseudomonadati</taxon>
        <taxon>Candidatus Omnitrophota</taxon>
        <taxon>Candidatus Danuiimicrobium</taxon>
    </lineage>
</organism>
<proteinExistence type="inferred from homology"/>
<sequence length="291" mass="32829">MNKPIRINIVRNELAICIVFFLFGCTINQVDDHVPVSTSFLPAESEVGKTINQQILGMVPVYDQPLISEYVNTVGRNVSAFAERRDLQYQFILLNDERVYALNAPGGYIYLTTGAFRILKNEQDLAAILAIEIGALQYRDPRTSRMKKILQGVLNAGTMVAPAFPPYGSFATIGLAFMSKKLGSVKSQEDRIYDADEHAIQYLLKSGYDPTVLIELFERLTDVNDLNHAYVYDYLQTHPISTDRLNRISKTFESTQTMKNNYVPDATTFLEITQPIRNTFAVPVQTKTQPV</sequence>
<dbReference type="AlphaFoldDB" id="A0A1G1KU01"/>
<keyword evidence="2" id="KW-0479">Metal-binding</keyword>
<keyword evidence="3 6" id="KW-0378">Hydrolase</keyword>
<evidence type="ECO:0000313" key="8">
    <source>
        <dbReference type="EMBL" id="OGW96377.1"/>
    </source>
</evidence>
<evidence type="ECO:0000256" key="4">
    <source>
        <dbReference type="ARBA" id="ARBA00022833"/>
    </source>
</evidence>
<evidence type="ECO:0000256" key="5">
    <source>
        <dbReference type="ARBA" id="ARBA00023049"/>
    </source>
</evidence>
<dbReference type="EMBL" id="MHFR01000051">
    <property type="protein sequence ID" value="OGW96377.1"/>
    <property type="molecule type" value="Genomic_DNA"/>
</dbReference>
<dbReference type="Proteomes" id="UP000178187">
    <property type="component" value="Unassembled WGS sequence"/>
</dbReference>
<comment type="caution">
    <text evidence="8">The sequence shown here is derived from an EMBL/GenBank/DDBJ whole genome shotgun (WGS) entry which is preliminary data.</text>
</comment>
<keyword evidence="5 6" id="KW-0482">Metalloprotease</keyword>
<dbReference type="InterPro" id="IPR001915">
    <property type="entry name" value="Peptidase_M48"/>
</dbReference>
<comment type="similarity">
    <text evidence="6">Belongs to the peptidase M48 family.</text>
</comment>
<dbReference type="PROSITE" id="PS51257">
    <property type="entry name" value="PROKAR_LIPOPROTEIN"/>
    <property type="match status" value="1"/>
</dbReference>
<keyword evidence="4 6" id="KW-0862">Zinc</keyword>
<dbReference type="GO" id="GO:0016020">
    <property type="term" value="C:membrane"/>
    <property type="evidence" value="ECO:0007669"/>
    <property type="project" value="TreeGrafter"/>
</dbReference>
<comment type="cofactor">
    <cofactor evidence="6">
        <name>Zn(2+)</name>
        <dbReference type="ChEBI" id="CHEBI:29105"/>
    </cofactor>
    <text evidence="6">Binds 1 zinc ion per subunit.</text>
</comment>
<evidence type="ECO:0000259" key="7">
    <source>
        <dbReference type="Pfam" id="PF01435"/>
    </source>
</evidence>
<evidence type="ECO:0000256" key="6">
    <source>
        <dbReference type="RuleBase" id="RU003983"/>
    </source>
</evidence>
<evidence type="ECO:0000313" key="9">
    <source>
        <dbReference type="Proteomes" id="UP000178187"/>
    </source>
</evidence>
<reference evidence="8 9" key="1">
    <citation type="journal article" date="2016" name="Nat. Commun.">
        <title>Thousands of microbial genomes shed light on interconnected biogeochemical processes in an aquifer system.</title>
        <authorList>
            <person name="Anantharaman K."/>
            <person name="Brown C.T."/>
            <person name="Hug L.A."/>
            <person name="Sharon I."/>
            <person name="Castelle C.J."/>
            <person name="Probst A.J."/>
            <person name="Thomas B.C."/>
            <person name="Singh A."/>
            <person name="Wilkins M.J."/>
            <person name="Karaoz U."/>
            <person name="Brodie E.L."/>
            <person name="Williams K.H."/>
            <person name="Hubbard S.S."/>
            <person name="Banfield J.F."/>
        </authorList>
    </citation>
    <scope>NUCLEOTIDE SEQUENCE [LARGE SCALE GENOMIC DNA]</scope>
</reference>
<dbReference type="InterPro" id="IPR051156">
    <property type="entry name" value="Mito/Outer_Membr_Metalloprot"/>
</dbReference>
<evidence type="ECO:0000256" key="1">
    <source>
        <dbReference type="ARBA" id="ARBA00022670"/>
    </source>
</evidence>
<evidence type="ECO:0000256" key="3">
    <source>
        <dbReference type="ARBA" id="ARBA00022801"/>
    </source>
</evidence>
<gene>
    <name evidence="8" type="ORF">A3G33_03480</name>
</gene>
<dbReference type="Pfam" id="PF01435">
    <property type="entry name" value="Peptidase_M48"/>
    <property type="match status" value="1"/>
</dbReference>
<dbReference type="GO" id="GO:0004222">
    <property type="term" value="F:metalloendopeptidase activity"/>
    <property type="evidence" value="ECO:0007669"/>
    <property type="project" value="InterPro"/>
</dbReference>
<feature type="domain" description="Peptidase M48" evidence="7">
    <location>
        <begin position="69"/>
        <end position="250"/>
    </location>
</feature>
<protein>
    <recommendedName>
        <fullName evidence="7">Peptidase M48 domain-containing protein</fullName>
    </recommendedName>
</protein>
<accession>A0A1G1KU01</accession>
<evidence type="ECO:0000256" key="2">
    <source>
        <dbReference type="ARBA" id="ARBA00022723"/>
    </source>
</evidence>
<dbReference type="GO" id="GO:0051603">
    <property type="term" value="P:proteolysis involved in protein catabolic process"/>
    <property type="evidence" value="ECO:0007669"/>
    <property type="project" value="TreeGrafter"/>
</dbReference>